<protein>
    <recommendedName>
        <fullName evidence="4">DUF2628 domain-containing protein</fullName>
    </recommendedName>
</protein>
<keyword evidence="1" id="KW-0472">Membrane</keyword>
<dbReference type="EMBL" id="AP023213">
    <property type="protein sequence ID" value="BCG48744.1"/>
    <property type="molecule type" value="Genomic_DNA"/>
</dbReference>
<keyword evidence="1" id="KW-1133">Transmembrane helix</keyword>
<name>A0A6S6MAH8_9BACT</name>
<dbReference type="AlphaFoldDB" id="A0A6S6MAH8"/>
<organism evidence="2 3">
    <name type="scientific">Citrifermentans bremense</name>
    <dbReference type="NCBI Taxonomy" id="60035"/>
    <lineage>
        <taxon>Bacteria</taxon>
        <taxon>Pseudomonadati</taxon>
        <taxon>Thermodesulfobacteriota</taxon>
        <taxon>Desulfuromonadia</taxon>
        <taxon>Geobacterales</taxon>
        <taxon>Geobacteraceae</taxon>
        <taxon>Citrifermentans</taxon>
    </lineage>
</organism>
<keyword evidence="3" id="KW-1185">Reference proteome</keyword>
<reference evidence="2 3" key="1">
    <citation type="submission" date="2020-06" db="EMBL/GenBank/DDBJ databases">
        <title>Interaction of electrochemicaly active bacteria, Geobacter bremensis R4 on different carbon anode.</title>
        <authorList>
            <person name="Meng L."/>
            <person name="Yoshida N."/>
        </authorList>
    </citation>
    <scope>NUCLEOTIDE SEQUENCE [LARGE SCALE GENOMIC DNA]</scope>
    <source>
        <strain evidence="2 3">R4</strain>
    </source>
</reference>
<evidence type="ECO:0000313" key="3">
    <source>
        <dbReference type="Proteomes" id="UP000515472"/>
    </source>
</evidence>
<keyword evidence="1" id="KW-0812">Transmembrane</keyword>
<evidence type="ECO:0000313" key="2">
    <source>
        <dbReference type="EMBL" id="BCG48744.1"/>
    </source>
</evidence>
<proteinExistence type="predicted"/>
<dbReference type="KEGG" id="gbn:GEOBRER4_34940"/>
<dbReference type="RefSeq" id="WP_185243385.1">
    <property type="nucleotide sequence ID" value="NZ_AP023213.1"/>
</dbReference>
<dbReference type="Proteomes" id="UP000515472">
    <property type="component" value="Chromosome"/>
</dbReference>
<feature type="transmembrane region" description="Helical" evidence="1">
    <location>
        <begin position="66"/>
        <end position="85"/>
    </location>
</feature>
<sequence>MICPYCKETIQDEAIKCRYCGSMLNTPPFGFSIDAVGDEEVRTFVGKNCDYYNTEFKKFTVAGSEAFTPTWNWSAFAFTFVWMLYRKMYWQSAITFLIFCVPGVNILLHIAVGVVSNYLYYRHVMGKISDLKRNSTPQDLFPALHQIGGVHSWAITLGIIAAVILVLTFSFMFAMVSTLMLGGVH</sequence>
<evidence type="ECO:0008006" key="4">
    <source>
        <dbReference type="Google" id="ProtNLM"/>
    </source>
</evidence>
<accession>A0A6S6MAH8</accession>
<evidence type="ECO:0000256" key="1">
    <source>
        <dbReference type="SAM" id="Phobius"/>
    </source>
</evidence>
<feature type="transmembrane region" description="Helical" evidence="1">
    <location>
        <begin position="153"/>
        <end position="181"/>
    </location>
</feature>
<feature type="transmembrane region" description="Helical" evidence="1">
    <location>
        <begin position="97"/>
        <end position="121"/>
    </location>
</feature>
<gene>
    <name evidence="2" type="ORF">GEOBRER4_n3639</name>
</gene>